<evidence type="ECO:0000313" key="4">
    <source>
        <dbReference type="Proteomes" id="UP000631181"/>
    </source>
</evidence>
<keyword evidence="4" id="KW-1185">Reference proteome</keyword>
<feature type="region of interest" description="Disordered" evidence="2">
    <location>
        <begin position="397"/>
        <end position="420"/>
    </location>
</feature>
<dbReference type="PANTHER" id="PTHR12829">
    <property type="entry name" value="N6-ADENOSINE-METHYLTRANSFERASE"/>
    <property type="match status" value="1"/>
</dbReference>
<dbReference type="OrthoDB" id="61116at2759"/>
<comment type="similarity">
    <text evidence="1">Belongs to the MT-A70-like family.</text>
</comment>
<dbReference type="Pfam" id="PF05063">
    <property type="entry name" value="MT-A70"/>
    <property type="match status" value="1"/>
</dbReference>
<protein>
    <recommendedName>
        <fullName evidence="5">MT-A70-domain-containing protein</fullName>
    </recommendedName>
</protein>
<sequence>MTPPPSFDSAVLYSNADNTIFIIDTPQSIALAQRLSMHSVVQDHSVTRRSHRRTLRSTAPLERPYGSTEPKSLAARAKVLEKIPLSEQRYHGEFIQPAILSALRAISAERDGSECRWCLPRILCDGQAQEVGQQHSRTVCSDDRVNLLNLKRRRKGSCYDGADSTDVECHDSTRPKPPVILSSTSQNVFHSLDELGGCIVKNYSAEPSVLVIETLSNTHESLTYTIPPLSSFTICTLPLSPPKGPEPSHQVTSLSHPIPTIPPDQKFNMLLFDPPWPNRSVRRSGHYQIHHYSEMDILTQRLRDILRVHSYRADIKSSNTIGCGASSQSTLSLAGIWITNAEKARRAAYEALTDTGFRVTEEWIWIKTTVGGEPVSAIDGLWRKPYEILVIGRADQVTSSSDSGPAKDGGSVEATTTNSHDLLGIDPSTIHRRVITAVPDLHSRKPNLKEILDRVFFPGADGAYRGQEYTALEVFARNLTAGWWSCGNEVLKFNQREFWAEECDSGTNSPINAE</sequence>
<dbReference type="InterPro" id="IPR002052">
    <property type="entry name" value="DNA_methylase_N6_adenine_CS"/>
</dbReference>
<organism evidence="3 4">
    <name type="scientific">Penicillium ucsense</name>
    <dbReference type="NCBI Taxonomy" id="2839758"/>
    <lineage>
        <taxon>Eukaryota</taxon>
        <taxon>Fungi</taxon>
        <taxon>Dikarya</taxon>
        <taxon>Ascomycota</taxon>
        <taxon>Pezizomycotina</taxon>
        <taxon>Eurotiomycetes</taxon>
        <taxon>Eurotiomycetidae</taxon>
        <taxon>Eurotiales</taxon>
        <taxon>Aspergillaceae</taxon>
        <taxon>Penicillium</taxon>
    </lineage>
</organism>
<dbReference type="InterPro" id="IPR007757">
    <property type="entry name" value="MT-A70-like"/>
</dbReference>
<dbReference type="EMBL" id="WIWV01000082">
    <property type="protein sequence ID" value="KAF7714515.1"/>
    <property type="molecule type" value="Genomic_DNA"/>
</dbReference>
<accession>A0A8J8W1J4</accession>
<feature type="region of interest" description="Disordered" evidence="2">
    <location>
        <begin position="49"/>
        <end position="70"/>
    </location>
</feature>
<evidence type="ECO:0000313" key="3">
    <source>
        <dbReference type="EMBL" id="KAF7714515.1"/>
    </source>
</evidence>
<dbReference type="AlphaFoldDB" id="A0A8J8W1J4"/>
<proteinExistence type="inferred from homology"/>
<dbReference type="GO" id="GO:0003676">
    <property type="term" value="F:nucleic acid binding"/>
    <property type="evidence" value="ECO:0007669"/>
    <property type="project" value="InterPro"/>
</dbReference>
<reference evidence="3" key="1">
    <citation type="journal article" date="2020" name="Front. Microbiol.">
        <title>Gene regulatory networks of Penicillium echinulatum 2HH and Penicillium oxalicum 114-2 inferred by a computational biology approach.</title>
        <authorList>
            <person name="Lenz A.R."/>
            <person name="Galan-Vasquez E."/>
            <person name="Balbinot E."/>
            <person name="De Abreu F.P."/>
            <person name="De Oliveira N.S."/>
            <person name="Da Rosa L.O."/>
            <person name="De Avila E Silva S."/>
            <person name="Camassola M."/>
            <person name="Dillon A.J.P."/>
            <person name="Perez-Rueda E."/>
        </authorList>
    </citation>
    <scope>NUCLEOTIDE SEQUENCE</scope>
    <source>
        <strain evidence="3">S1M29</strain>
    </source>
</reference>
<dbReference type="GO" id="GO:0032259">
    <property type="term" value="P:methylation"/>
    <property type="evidence" value="ECO:0007669"/>
    <property type="project" value="InterPro"/>
</dbReference>
<dbReference type="GO" id="GO:0008168">
    <property type="term" value="F:methyltransferase activity"/>
    <property type="evidence" value="ECO:0007669"/>
    <property type="project" value="InterPro"/>
</dbReference>
<dbReference type="PROSITE" id="PS00092">
    <property type="entry name" value="N6_MTASE"/>
    <property type="match status" value="1"/>
</dbReference>
<gene>
    <name evidence="3" type="ORF">PECM_008213</name>
</gene>
<dbReference type="PROSITE" id="PS51143">
    <property type="entry name" value="MT_A70"/>
    <property type="match status" value="1"/>
</dbReference>
<evidence type="ECO:0008006" key="5">
    <source>
        <dbReference type="Google" id="ProtNLM"/>
    </source>
</evidence>
<evidence type="ECO:0000256" key="2">
    <source>
        <dbReference type="SAM" id="MobiDB-lite"/>
    </source>
</evidence>
<evidence type="ECO:0000256" key="1">
    <source>
        <dbReference type="PROSITE-ProRule" id="PRU00489"/>
    </source>
</evidence>
<comment type="caution">
    <text evidence="3">The sequence shown here is derived from an EMBL/GenBank/DDBJ whole genome shotgun (WGS) entry which is preliminary data.</text>
</comment>
<dbReference type="GO" id="GO:0005634">
    <property type="term" value="C:nucleus"/>
    <property type="evidence" value="ECO:0007669"/>
    <property type="project" value="TreeGrafter"/>
</dbReference>
<dbReference type="PANTHER" id="PTHR12829:SF4">
    <property type="entry name" value="N(6)-ADENINE-SPECIFIC METHYLTRANSFERASE METTL4"/>
    <property type="match status" value="1"/>
</dbReference>
<name>A0A8J8W1J4_9EURO</name>
<dbReference type="Proteomes" id="UP000631181">
    <property type="component" value="Unassembled WGS sequence"/>
</dbReference>